<feature type="compositionally biased region" description="Low complexity" evidence="1">
    <location>
        <begin position="1"/>
        <end position="15"/>
    </location>
</feature>
<dbReference type="InterPro" id="IPR016194">
    <property type="entry name" value="SPOC-like_C_dom_sf"/>
</dbReference>
<dbReference type="GO" id="GO:0003677">
    <property type="term" value="F:DNA binding"/>
    <property type="evidence" value="ECO:0007669"/>
    <property type="project" value="InterPro"/>
</dbReference>
<keyword evidence="3" id="KW-0378">Hydrolase</keyword>
<dbReference type="Proteomes" id="UP000623129">
    <property type="component" value="Unassembled WGS sequence"/>
</dbReference>
<feature type="domain" description="Ku70/Ku80 C-terminal arm" evidence="2">
    <location>
        <begin position="88"/>
        <end position="114"/>
    </location>
</feature>
<keyword evidence="3" id="KW-0067">ATP-binding</keyword>
<sequence>MAASSIASSSDSSGESSRRRHRQKLRRQEHVLPPPTSQRDGPLLLLPRVFLTSPQLLIHTAPESVEPGAMEEQIKKASTLNKIIDLRDFSVCQFANPALQRHYGALQVFALRDNESLL</sequence>
<evidence type="ECO:0000256" key="1">
    <source>
        <dbReference type="SAM" id="MobiDB-lite"/>
    </source>
</evidence>
<reference evidence="3" key="1">
    <citation type="submission" date="2020-01" db="EMBL/GenBank/DDBJ databases">
        <title>Genome sequence of Kobresia littledalei, the first chromosome-level genome in the family Cyperaceae.</title>
        <authorList>
            <person name="Qu G."/>
        </authorList>
    </citation>
    <scope>NUCLEOTIDE SEQUENCE</scope>
    <source>
        <strain evidence="3">C.B.Clarke</strain>
        <tissue evidence="3">Leaf</tissue>
    </source>
</reference>
<gene>
    <name evidence="3" type="ORF">FCM35_KLT10325</name>
</gene>
<dbReference type="SUPFAM" id="SSF100939">
    <property type="entry name" value="SPOC domain-like"/>
    <property type="match status" value="1"/>
</dbReference>
<protein>
    <submittedName>
        <fullName evidence="3">ATP-dependent DNA helicase 2 subunit KU70</fullName>
    </submittedName>
</protein>
<dbReference type="Pfam" id="PF03730">
    <property type="entry name" value="Ku_C"/>
    <property type="match status" value="1"/>
</dbReference>
<feature type="compositionally biased region" description="Basic residues" evidence="1">
    <location>
        <begin position="18"/>
        <end position="27"/>
    </location>
</feature>
<dbReference type="EMBL" id="SWLB01000020">
    <property type="protein sequence ID" value="KAF3325254.1"/>
    <property type="molecule type" value="Genomic_DNA"/>
</dbReference>
<evidence type="ECO:0000313" key="3">
    <source>
        <dbReference type="EMBL" id="KAF3325254.1"/>
    </source>
</evidence>
<dbReference type="OrthoDB" id="3249161at2759"/>
<comment type="caution">
    <text evidence="3">The sequence shown here is derived from an EMBL/GenBank/DDBJ whole genome shotgun (WGS) entry which is preliminary data.</text>
</comment>
<dbReference type="GO" id="GO:0003678">
    <property type="term" value="F:DNA helicase activity"/>
    <property type="evidence" value="ECO:0007669"/>
    <property type="project" value="InterPro"/>
</dbReference>
<proteinExistence type="predicted"/>
<evidence type="ECO:0000313" key="4">
    <source>
        <dbReference type="Proteomes" id="UP000623129"/>
    </source>
</evidence>
<dbReference type="GO" id="GO:0006303">
    <property type="term" value="P:double-strand break repair via nonhomologous end joining"/>
    <property type="evidence" value="ECO:0007669"/>
    <property type="project" value="InterPro"/>
</dbReference>
<feature type="region of interest" description="Disordered" evidence="1">
    <location>
        <begin position="1"/>
        <end position="41"/>
    </location>
</feature>
<evidence type="ECO:0000259" key="2">
    <source>
        <dbReference type="Pfam" id="PF03730"/>
    </source>
</evidence>
<keyword evidence="3" id="KW-0347">Helicase</keyword>
<accession>A0A833QM30</accession>
<name>A0A833QM30_9POAL</name>
<dbReference type="Gene3D" id="1.10.1600.10">
    <property type="match status" value="1"/>
</dbReference>
<keyword evidence="3" id="KW-0547">Nucleotide-binding</keyword>
<keyword evidence="4" id="KW-1185">Reference proteome</keyword>
<dbReference type="InterPro" id="IPR005160">
    <property type="entry name" value="Ku_C"/>
</dbReference>
<organism evidence="3 4">
    <name type="scientific">Carex littledalei</name>
    <dbReference type="NCBI Taxonomy" id="544730"/>
    <lineage>
        <taxon>Eukaryota</taxon>
        <taxon>Viridiplantae</taxon>
        <taxon>Streptophyta</taxon>
        <taxon>Embryophyta</taxon>
        <taxon>Tracheophyta</taxon>
        <taxon>Spermatophyta</taxon>
        <taxon>Magnoliopsida</taxon>
        <taxon>Liliopsida</taxon>
        <taxon>Poales</taxon>
        <taxon>Cyperaceae</taxon>
        <taxon>Cyperoideae</taxon>
        <taxon>Cariceae</taxon>
        <taxon>Carex</taxon>
        <taxon>Carex subgen. Euthyceras</taxon>
    </lineage>
</organism>
<dbReference type="AlphaFoldDB" id="A0A833QM30"/>